<reference evidence="20" key="1">
    <citation type="submission" date="2016-09" db="EMBL/GenBank/DDBJ databases">
        <title>Draft genome of thermotolerant cyanobacterium Desertifilum sp. strain IPPAS B-1220.</title>
        <authorList>
            <person name="Sinetova M.A."/>
            <person name="Bolakhan K."/>
            <person name="Zayadan B.K."/>
            <person name="Mironov K.S."/>
            <person name="Ustinova V."/>
            <person name="Kupriyanova E.V."/>
            <person name="Sidorov R.A."/>
            <person name="Skrypnik A.N."/>
            <person name="Gogoleva N.E."/>
            <person name="Gogolev Y.V."/>
            <person name="Los D.A."/>
        </authorList>
    </citation>
    <scope>NUCLEOTIDE SEQUENCE [LARGE SCALE GENOMIC DNA]</scope>
    <source>
        <strain evidence="20">IPPAS B-1220</strain>
    </source>
</reference>
<dbReference type="InterPro" id="IPR013656">
    <property type="entry name" value="PAS_4"/>
</dbReference>
<dbReference type="PROSITE" id="PS51257">
    <property type="entry name" value="PROKAR_LIPOPROTEIN"/>
    <property type="match status" value="1"/>
</dbReference>
<feature type="transmembrane region" description="Helical" evidence="15">
    <location>
        <begin position="59"/>
        <end position="79"/>
    </location>
</feature>
<dbReference type="SUPFAM" id="SSF55781">
    <property type="entry name" value="GAF domain-like"/>
    <property type="match status" value="1"/>
</dbReference>
<dbReference type="InterPro" id="IPR005467">
    <property type="entry name" value="His_kinase_dom"/>
</dbReference>
<dbReference type="PANTHER" id="PTHR43304:SF1">
    <property type="entry name" value="PAC DOMAIN-CONTAINING PROTEIN"/>
    <property type="match status" value="1"/>
</dbReference>
<dbReference type="InterPro" id="IPR036890">
    <property type="entry name" value="HATPase_C_sf"/>
</dbReference>
<dbReference type="Gene3D" id="2.10.70.100">
    <property type="match status" value="1"/>
</dbReference>
<evidence type="ECO:0000256" key="14">
    <source>
        <dbReference type="SAM" id="Coils"/>
    </source>
</evidence>
<evidence type="ECO:0000256" key="8">
    <source>
        <dbReference type="ARBA" id="ARBA00022741"/>
    </source>
</evidence>
<dbReference type="Gene3D" id="3.30.450.20">
    <property type="entry name" value="PAS domain"/>
    <property type="match status" value="3"/>
</dbReference>
<dbReference type="Pfam" id="PF02518">
    <property type="entry name" value="HATPase_c"/>
    <property type="match status" value="1"/>
</dbReference>
<evidence type="ECO:0000256" key="9">
    <source>
        <dbReference type="ARBA" id="ARBA00022777"/>
    </source>
</evidence>
<dbReference type="OrthoDB" id="518094at2"/>
<dbReference type="STRING" id="1781255.BH720_24410"/>
<protein>
    <recommendedName>
        <fullName evidence="4">histidine kinase</fullName>
        <ecNumber evidence="4">2.7.13.3</ecNumber>
    </recommendedName>
</protein>
<dbReference type="PROSITE" id="PS50046">
    <property type="entry name" value="PHYTOCHROME_2"/>
    <property type="match status" value="1"/>
</dbReference>
<dbReference type="GO" id="GO:0016020">
    <property type="term" value="C:membrane"/>
    <property type="evidence" value="ECO:0007669"/>
    <property type="project" value="UniProtKB-SubCell"/>
</dbReference>
<dbReference type="InterPro" id="IPR003594">
    <property type="entry name" value="HATPase_dom"/>
</dbReference>
<evidence type="ECO:0000259" key="18">
    <source>
        <dbReference type="PROSITE" id="PS50112"/>
    </source>
</evidence>
<evidence type="ECO:0000256" key="11">
    <source>
        <dbReference type="ARBA" id="ARBA00022989"/>
    </source>
</evidence>
<feature type="domain" description="Histidine kinase" evidence="17">
    <location>
        <begin position="714"/>
        <end position="931"/>
    </location>
</feature>
<gene>
    <name evidence="20" type="ORF">BH720_24410</name>
</gene>
<dbReference type="InterPro" id="IPR003661">
    <property type="entry name" value="HisK_dim/P_dom"/>
</dbReference>
<feature type="transmembrane region" description="Helical" evidence="15">
    <location>
        <begin position="7"/>
        <end position="27"/>
    </location>
</feature>
<evidence type="ECO:0000259" key="19">
    <source>
        <dbReference type="PROSITE" id="PS50113"/>
    </source>
</evidence>
<dbReference type="InterPro" id="IPR025201">
    <property type="entry name" value="KdpD_TM"/>
</dbReference>
<dbReference type="InterPro" id="IPR036097">
    <property type="entry name" value="HisK_dim/P_sf"/>
</dbReference>
<dbReference type="InterPro" id="IPR004358">
    <property type="entry name" value="Sig_transdc_His_kin-like_C"/>
</dbReference>
<feature type="transmembrane region" description="Helical" evidence="15">
    <location>
        <begin position="33"/>
        <end position="52"/>
    </location>
</feature>
<dbReference type="SUPFAM" id="SSF55874">
    <property type="entry name" value="ATPase domain of HSP90 chaperone/DNA topoisomerase II/histidine kinase"/>
    <property type="match status" value="1"/>
</dbReference>
<dbReference type="PRINTS" id="PR00344">
    <property type="entry name" value="BCTRLSENSOR"/>
</dbReference>
<evidence type="ECO:0000256" key="7">
    <source>
        <dbReference type="ARBA" id="ARBA00022692"/>
    </source>
</evidence>
<keyword evidence="8" id="KW-0547">Nucleotide-binding</keyword>
<dbReference type="InterPro" id="IPR029016">
    <property type="entry name" value="GAF-like_dom_sf"/>
</dbReference>
<sequence>MRLNRHILSYGVAVLSTAIACLLALWLEGLLSPLVSPLFYIAVAISTWYGGIRPGLVSVVLSALMIQAAFLPPVNQLILTGPEDLIRLSIFLLVALTINLLIGNLRHSRQKIEQLNQQLLQTNTEQLRMVLSAVQMGLWDWDIVTGKIQWSPEHEQLFGIPTGCFDGEYATVEACIHPEDRSGVNQSIQQAILTRSHYQHEFRVVWVDGSIHWIEGRGRAFYNEAGEPIRMSGTVISISDRKQTEALLNQQFDRQRTVMEIGQHIRQSLNLEEILNTTVEDVRQLLQTDRVIIFQFAPNGSGTVVVESVGDRWLSILSTQIYDPCFKDEYVELFRQGLVTAKSDVRTAGIAPCHLELLLNFQVVANLVVPILQGEELWGLLIAHHCSSVREWQPSEIELLQQLATQVGIAIQQAALVEQLQTELRERRATEAALRESEQKFRQLAEQIQEVFFLYTVDFGDVLYINPAYETIWQRSCASLYQNPFSFIDSVHADDRERISTAMQGFINGDRPFQEEYRILRPNGSIRWVYTRTFFVYNDRQEAYRVAGLATDITARKQAEIALQQLNAQLELRVAERTAELTEAERRWRYLLERVQLVVVGLDCEGRVDYVNTFFLKLTGYQQAEVLGKCWFELCIPSTHRQLMQRTFTEILTDNRHSYYQNSILTKAKEERFIAWNNTLLCDSVGKIVGTISIGEDITERQKIEQMKNEFIGIVSHELRTPLTAIRASLGLLRTGIYDNRPDKFKRMIEIAAIDSDRLVRLVNDILDLERLESGRVVMDKTTCKAADLIQQAVSGVEAIAREQHIGLMVQPTQLEVWAAADAIIQTLMNLLSNAIKFSPPHTMVRVSVQPQVDRVLFQVQDRGRGIPADRLETIFGRFQQVDASDSRQKGGTGLGLAICRSIVEQHEGRIWAESCPGEGSTFFFTLPLPPGECR</sequence>
<dbReference type="Pfam" id="PF08447">
    <property type="entry name" value="PAS_3"/>
    <property type="match status" value="2"/>
</dbReference>
<accession>A0A1E5QDF7</accession>
<keyword evidence="9" id="KW-0418">Kinase</keyword>
<dbReference type="SUPFAM" id="SSF55785">
    <property type="entry name" value="PYP-like sensor domain (PAS domain)"/>
    <property type="match status" value="3"/>
</dbReference>
<dbReference type="FunFam" id="1.10.287.130:FF:000001">
    <property type="entry name" value="Two-component sensor histidine kinase"/>
    <property type="match status" value="1"/>
</dbReference>
<dbReference type="GO" id="GO:0005524">
    <property type="term" value="F:ATP binding"/>
    <property type="evidence" value="ECO:0007669"/>
    <property type="project" value="UniProtKB-KW"/>
</dbReference>
<dbReference type="SMART" id="SM00388">
    <property type="entry name" value="HisKA"/>
    <property type="match status" value="1"/>
</dbReference>
<dbReference type="InterPro" id="IPR013655">
    <property type="entry name" value="PAS_fold_3"/>
</dbReference>
<dbReference type="PANTHER" id="PTHR43304">
    <property type="entry name" value="PHYTOCHROME-LIKE PROTEIN CPH1"/>
    <property type="match status" value="1"/>
</dbReference>
<dbReference type="InterPro" id="IPR000700">
    <property type="entry name" value="PAS-assoc_C"/>
</dbReference>
<comment type="subcellular location">
    <subcellularLocation>
        <location evidence="2">Membrane</location>
        <topology evidence="2">Multi-pass membrane protein</topology>
    </subcellularLocation>
</comment>
<dbReference type="SMART" id="SM00086">
    <property type="entry name" value="PAC"/>
    <property type="match status" value="3"/>
</dbReference>
<dbReference type="Gene3D" id="1.10.287.130">
    <property type="match status" value="1"/>
</dbReference>
<evidence type="ECO:0000256" key="10">
    <source>
        <dbReference type="ARBA" id="ARBA00022840"/>
    </source>
</evidence>
<evidence type="ECO:0000256" key="4">
    <source>
        <dbReference type="ARBA" id="ARBA00012438"/>
    </source>
</evidence>
<evidence type="ECO:0000256" key="3">
    <source>
        <dbReference type="ARBA" id="ARBA00006402"/>
    </source>
</evidence>
<dbReference type="SMART" id="SM00091">
    <property type="entry name" value="PAS"/>
    <property type="match status" value="3"/>
</dbReference>
<dbReference type="InterPro" id="IPR016132">
    <property type="entry name" value="Phyto_chromo_attachment"/>
</dbReference>
<feature type="domain" description="PAS" evidence="18">
    <location>
        <begin position="123"/>
        <end position="195"/>
    </location>
</feature>
<keyword evidence="5" id="KW-0597">Phosphoprotein</keyword>
<keyword evidence="11 15" id="KW-1133">Transmembrane helix</keyword>
<dbReference type="InterPro" id="IPR038318">
    <property type="entry name" value="KdpD_sf"/>
</dbReference>
<dbReference type="PROSITE" id="PS50113">
    <property type="entry name" value="PAC"/>
    <property type="match status" value="2"/>
</dbReference>
<dbReference type="GO" id="GO:0000155">
    <property type="term" value="F:phosphorelay sensor kinase activity"/>
    <property type="evidence" value="ECO:0007669"/>
    <property type="project" value="InterPro"/>
</dbReference>
<dbReference type="EMBL" id="MJGC01000121">
    <property type="protein sequence ID" value="OEJ72641.1"/>
    <property type="molecule type" value="Genomic_DNA"/>
</dbReference>
<keyword evidence="6" id="KW-0808">Transferase</keyword>
<proteinExistence type="inferred from homology"/>
<dbReference type="InterPro" id="IPR035965">
    <property type="entry name" value="PAS-like_dom_sf"/>
</dbReference>
<dbReference type="Gene3D" id="3.30.450.40">
    <property type="match status" value="1"/>
</dbReference>
<dbReference type="SMART" id="SM00065">
    <property type="entry name" value="GAF"/>
    <property type="match status" value="1"/>
</dbReference>
<feature type="coiled-coil region" evidence="14">
    <location>
        <begin position="417"/>
        <end position="447"/>
    </location>
</feature>
<dbReference type="FunFam" id="3.30.565.10:FF:000006">
    <property type="entry name" value="Sensor histidine kinase WalK"/>
    <property type="match status" value="1"/>
</dbReference>
<keyword evidence="7 15" id="KW-0812">Transmembrane</keyword>
<dbReference type="SMART" id="SM00387">
    <property type="entry name" value="HATPase_c"/>
    <property type="match status" value="1"/>
</dbReference>
<name>A0A1E5QDF7_9CYAN</name>
<comment type="caution">
    <text evidence="20">The sequence shown here is derived from an EMBL/GenBank/DDBJ whole genome shotgun (WGS) entry which is preliminary data.</text>
</comment>
<dbReference type="InterPro" id="IPR001610">
    <property type="entry name" value="PAC"/>
</dbReference>
<evidence type="ECO:0000259" key="16">
    <source>
        <dbReference type="PROSITE" id="PS50046"/>
    </source>
</evidence>
<dbReference type="CDD" id="cd00082">
    <property type="entry name" value="HisKA"/>
    <property type="match status" value="1"/>
</dbReference>
<dbReference type="InterPro" id="IPR000014">
    <property type="entry name" value="PAS"/>
</dbReference>
<dbReference type="Pfam" id="PF08448">
    <property type="entry name" value="PAS_4"/>
    <property type="match status" value="1"/>
</dbReference>
<feature type="domain" description="PAS" evidence="18">
    <location>
        <begin position="437"/>
        <end position="510"/>
    </location>
</feature>
<dbReference type="Gene3D" id="1.20.120.620">
    <property type="entry name" value="Backbone structure of the membrane domain of e. Coli histidine kinase receptor kdpd"/>
    <property type="match status" value="1"/>
</dbReference>
<dbReference type="NCBIfam" id="TIGR00229">
    <property type="entry name" value="sensory_box"/>
    <property type="match status" value="3"/>
</dbReference>
<evidence type="ECO:0000256" key="5">
    <source>
        <dbReference type="ARBA" id="ARBA00022553"/>
    </source>
</evidence>
<keyword evidence="13 15" id="KW-0472">Membrane</keyword>
<dbReference type="AlphaFoldDB" id="A0A1E5QDF7"/>
<dbReference type="Pfam" id="PF00512">
    <property type="entry name" value="HisKA"/>
    <property type="match status" value="1"/>
</dbReference>
<evidence type="ECO:0000313" key="20">
    <source>
        <dbReference type="EMBL" id="OEJ72641.1"/>
    </source>
</evidence>
<feature type="domain" description="PAC" evidence="19">
    <location>
        <begin position="198"/>
        <end position="250"/>
    </location>
</feature>
<comment type="similarity">
    <text evidence="3">In the N-terminal section; belongs to the phytochrome family.</text>
</comment>
<comment type="catalytic activity">
    <reaction evidence="1">
        <text>ATP + protein L-histidine = ADP + protein N-phospho-L-histidine.</text>
        <dbReference type="EC" id="2.7.13.3"/>
    </reaction>
</comment>
<evidence type="ECO:0000256" key="13">
    <source>
        <dbReference type="ARBA" id="ARBA00023136"/>
    </source>
</evidence>
<organism evidence="20">
    <name type="scientific">Desertifilum tharense IPPAS B-1220</name>
    <dbReference type="NCBI Taxonomy" id="1781255"/>
    <lineage>
        <taxon>Bacteria</taxon>
        <taxon>Bacillati</taxon>
        <taxon>Cyanobacteriota</taxon>
        <taxon>Cyanophyceae</taxon>
        <taxon>Desertifilales</taxon>
        <taxon>Desertifilaceae</taxon>
        <taxon>Desertifilum</taxon>
    </lineage>
</organism>
<feature type="domain" description="PAS" evidence="18">
    <location>
        <begin position="584"/>
        <end position="655"/>
    </location>
</feature>
<evidence type="ECO:0000259" key="17">
    <source>
        <dbReference type="PROSITE" id="PS50109"/>
    </source>
</evidence>
<dbReference type="PROSITE" id="PS50109">
    <property type="entry name" value="HIS_KIN"/>
    <property type="match status" value="1"/>
</dbReference>
<dbReference type="CDD" id="cd16922">
    <property type="entry name" value="HATPase_EvgS-ArcB-TorS-like"/>
    <property type="match status" value="1"/>
</dbReference>
<dbReference type="InterPro" id="IPR003018">
    <property type="entry name" value="GAF"/>
</dbReference>
<feature type="domain" description="Phytochrome chromophore attachment site" evidence="16">
    <location>
        <begin position="270"/>
        <end position="406"/>
    </location>
</feature>
<dbReference type="RefSeq" id="WP_069969834.1">
    <property type="nucleotide sequence ID" value="NZ_CM124774.1"/>
</dbReference>
<feature type="coiled-coil region" evidence="14">
    <location>
        <begin position="98"/>
        <end position="125"/>
    </location>
</feature>
<dbReference type="InterPro" id="IPR052162">
    <property type="entry name" value="Sensor_kinase/Photoreceptor"/>
</dbReference>
<keyword evidence="14" id="KW-0175">Coiled coil</keyword>
<evidence type="ECO:0000256" key="6">
    <source>
        <dbReference type="ARBA" id="ARBA00022679"/>
    </source>
</evidence>
<evidence type="ECO:0000256" key="15">
    <source>
        <dbReference type="SAM" id="Phobius"/>
    </source>
</evidence>
<evidence type="ECO:0000256" key="2">
    <source>
        <dbReference type="ARBA" id="ARBA00004141"/>
    </source>
</evidence>
<evidence type="ECO:0000256" key="1">
    <source>
        <dbReference type="ARBA" id="ARBA00000085"/>
    </source>
</evidence>
<dbReference type="Pfam" id="PF13493">
    <property type="entry name" value="DUF4118"/>
    <property type="match status" value="1"/>
</dbReference>
<dbReference type="SUPFAM" id="SSF47384">
    <property type="entry name" value="Homodimeric domain of signal transducing histidine kinase"/>
    <property type="match status" value="1"/>
</dbReference>
<dbReference type="PROSITE" id="PS50112">
    <property type="entry name" value="PAS"/>
    <property type="match status" value="3"/>
</dbReference>
<dbReference type="Pfam" id="PF01590">
    <property type="entry name" value="GAF"/>
    <property type="match status" value="1"/>
</dbReference>
<feature type="domain" description="PAC" evidence="19">
    <location>
        <begin position="513"/>
        <end position="565"/>
    </location>
</feature>
<dbReference type="EC" id="2.7.13.3" evidence="4"/>
<feature type="coiled-coil region" evidence="14">
    <location>
        <begin position="556"/>
        <end position="587"/>
    </location>
</feature>
<dbReference type="CDD" id="cd00130">
    <property type="entry name" value="PAS"/>
    <property type="match status" value="3"/>
</dbReference>
<dbReference type="Gene3D" id="3.30.565.10">
    <property type="entry name" value="Histidine kinase-like ATPase, C-terminal domain"/>
    <property type="match status" value="1"/>
</dbReference>
<keyword evidence="10" id="KW-0067">ATP-binding</keyword>
<keyword evidence="12" id="KW-0902">Two-component regulatory system</keyword>
<evidence type="ECO:0000256" key="12">
    <source>
        <dbReference type="ARBA" id="ARBA00023012"/>
    </source>
</evidence>